<evidence type="ECO:0000313" key="1">
    <source>
        <dbReference type="EMBL" id="KZV78200.1"/>
    </source>
</evidence>
<name>A0A166MML9_EXIGL</name>
<dbReference type="AlphaFoldDB" id="A0A166MML9"/>
<dbReference type="Proteomes" id="UP000077266">
    <property type="component" value="Unassembled WGS sequence"/>
</dbReference>
<organism evidence="1 2">
    <name type="scientific">Exidia glandulosa HHB12029</name>
    <dbReference type="NCBI Taxonomy" id="1314781"/>
    <lineage>
        <taxon>Eukaryota</taxon>
        <taxon>Fungi</taxon>
        <taxon>Dikarya</taxon>
        <taxon>Basidiomycota</taxon>
        <taxon>Agaricomycotina</taxon>
        <taxon>Agaricomycetes</taxon>
        <taxon>Auriculariales</taxon>
        <taxon>Exidiaceae</taxon>
        <taxon>Exidia</taxon>
    </lineage>
</organism>
<reference evidence="1 2" key="1">
    <citation type="journal article" date="2016" name="Mol. Biol. Evol.">
        <title>Comparative Genomics of Early-Diverging Mushroom-Forming Fungi Provides Insights into the Origins of Lignocellulose Decay Capabilities.</title>
        <authorList>
            <person name="Nagy L.G."/>
            <person name="Riley R."/>
            <person name="Tritt A."/>
            <person name="Adam C."/>
            <person name="Daum C."/>
            <person name="Floudas D."/>
            <person name="Sun H."/>
            <person name="Yadav J.S."/>
            <person name="Pangilinan J."/>
            <person name="Larsson K.H."/>
            <person name="Matsuura K."/>
            <person name="Barry K."/>
            <person name="Labutti K."/>
            <person name="Kuo R."/>
            <person name="Ohm R.A."/>
            <person name="Bhattacharya S.S."/>
            <person name="Shirouzu T."/>
            <person name="Yoshinaga Y."/>
            <person name="Martin F.M."/>
            <person name="Grigoriev I.V."/>
            <person name="Hibbett D.S."/>
        </authorList>
    </citation>
    <scope>NUCLEOTIDE SEQUENCE [LARGE SCALE GENOMIC DNA]</scope>
    <source>
        <strain evidence="1 2">HHB12029</strain>
    </source>
</reference>
<sequence length="301" mass="34070">MRLLFLVLRSFEGSKCGLAATLDRRSLSFSSFISFADRVHVLCLYEQHLYWQVFARWFVRSGFMERLTGAVPLGVADRSLVLFGWFCLLLPPTTRSPQFLRRNDQVRAWRRRAGPPVSIRYRRSREASEGVRGDAVLARRNFGVSQRRREAAFRTACTPALRERTSFALLLLCPSPVVLFDPDRELVLVVFQEYLNTVYELGLAGVTAPGTLRLRDTRLRSALSTPFWPSSYFHPPRSCAVQDVCVSSRARAVLAPSLRMDNTNTMTASSDCPALDAGVATHIRRPLRTHALYVEEERAGT</sequence>
<gene>
    <name evidence="1" type="ORF">EXIGLDRAFT_57714</name>
</gene>
<accession>A0A166MML9</accession>
<protein>
    <submittedName>
        <fullName evidence="1">Uncharacterized protein</fullName>
    </submittedName>
</protein>
<proteinExistence type="predicted"/>
<evidence type="ECO:0000313" key="2">
    <source>
        <dbReference type="Proteomes" id="UP000077266"/>
    </source>
</evidence>
<dbReference type="EMBL" id="KV427050">
    <property type="protein sequence ID" value="KZV78200.1"/>
    <property type="molecule type" value="Genomic_DNA"/>
</dbReference>
<dbReference type="InParanoid" id="A0A166MML9"/>
<keyword evidence="2" id="KW-1185">Reference proteome</keyword>